<gene>
    <name evidence="1" type="ORF">S01H1_10166</name>
</gene>
<dbReference type="EMBL" id="BARS01005194">
    <property type="protein sequence ID" value="GAF69603.1"/>
    <property type="molecule type" value="Genomic_DNA"/>
</dbReference>
<protein>
    <submittedName>
        <fullName evidence="1">Uncharacterized protein</fullName>
    </submittedName>
</protein>
<dbReference type="AlphaFoldDB" id="X0RLC6"/>
<feature type="non-terminal residue" evidence="1">
    <location>
        <position position="1"/>
    </location>
</feature>
<comment type="caution">
    <text evidence="1">The sequence shown here is derived from an EMBL/GenBank/DDBJ whole genome shotgun (WGS) entry which is preliminary data.</text>
</comment>
<reference evidence="1" key="1">
    <citation type="journal article" date="2014" name="Front. Microbiol.">
        <title>High frequency of phylogenetically diverse reductive dehalogenase-homologous genes in deep subseafloor sedimentary metagenomes.</title>
        <authorList>
            <person name="Kawai M."/>
            <person name="Futagami T."/>
            <person name="Toyoda A."/>
            <person name="Takaki Y."/>
            <person name="Nishi S."/>
            <person name="Hori S."/>
            <person name="Arai W."/>
            <person name="Tsubouchi T."/>
            <person name="Morono Y."/>
            <person name="Uchiyama I."/>
            <person name="Ito T."/>
            <person name="Fujiyama A."/>
            <person name="Inagaki F."/>
            <person name="Takami H."/>
        </authorList>
    </citation>
    <scope>NUCLEOTIDE SEQUENCE</scope>
    <source>
        <strain evidence="1">Expedition CK06-06</strain>
    </source>
</reference>
<sequence>HLAKSLLAGLAGDVRVSGKTIVVIYYNTPNVERLREHYEHLPERLSAEHVDPHIPWLYGYKLDFRFR</sequence>
<organism evidence="1">
    <name type="scientific">marine sediment metagenome</name>
    <dbReference type="NCBI Taxonomy" id="412755"/>
    <lineage>
        <taxon>unclassified sequences</taxon>
        <taxon>metagenomes</taxon>
        <taxon>ecological metagenomes</taxon>
    </lineage>
</organism>
<name>X0RLC6_9ZZZZ</name>
<evidence type="ECO:0000313" key="1">
    <source>
        <dbReference type="EMBL" id="GAF69603.1"/>
    </source>
</evidence>
<accession>X0RLC6</accession>
<proteinExistence type="predicted"/>